<dbReference type="PANTHER" id="PTHR38465:SF2">
    <property type="entry name" value="HTH-TYPE TRANSCRIPTIONAL REGULATOR MMPR5"/>
    <property type="match status" value="1"/>
</dbReference>
<accession>A0A562V2L6</accession>
<reference evidence="6 7" key="1">
    <citation type="journal article" date="2013" name="Stand. Genomic Sci.">
        <title>Genomic Encyclopedia of Type Strains, Phase I: The one thousand microbial genomes (KMG-I) project.</title>
        <authorList>
            <person name="Kyrpides N.C."/>
            <person name="Woyke T."/>
            <person name="Eisen J.A."/>
            <person name="Garrity G."/>
            <person name="Lilburn T.G."/>
            <person name="Beck B.J."/>
            <person name="Whitman W.B."/>
            <person name="Hugenholtz P."/>
            <person name="Klenk H.P."/>
        </authorList>
    </citation>
    <scope>NUCLEOTIDE SEQUENCE [LARGE SCALE GENOMIC DNA]</scope>
    <source>
        <strain evidence="6 7">DSM 45044</strain>
    </source>
</reference>
<gene>
    <name evidence="6" type="ORF">LX16_2820</name>
</gene>
<dbReference type="InterPro" id="IPR036390">
    <property type="entry name" value="WH_DNA-bd_sf"/>
</dbReference>
<evidence type="ECO:0000313" key="6">
    <source>
        <dbReference type="EMBL" id="TWJ12072.1"/>
    </source>
</evidence>
<evidence type="ECO:0000259" key="5">
    <source>
        <dbReference type="Pfam" id="PF12802"/>
    </source>
</evidence>
<dbReference type="OrthoDB" id="67158at2"/>
<organism evidence="6 7">
    <name type="scientific">Stackebrandtia albiflava</name>
    <dbReference type="NCBI Taxonomy" id="406432"/>
    <lineage>
        <taxon>Bacteria</taxon>
        <taxon>Bacillati</taxon>
        <taxon>Actinomycetota</taxon>
        <taxon>Actinomycetes</taxon>
        <taxon>Glycomycetales</taxon>
        <taxon>Glycomycetaceae</taxon>
        <taxon>Stackebrandtia</taxon>
    </lineage>
</organism>
<dbReference type="GO" id="GO:0003700">
    <property type="term" value="F:DNA-binding transcription factor activity"/>
    <property type="evidence" value="ECO:0007669"/>
    <property type="project" value="InterPro"/>
</dbReference>
<evidence type="ECO:0000256" key="4">
    <source>
        <dbReference type="SAM" id="MobiDB-lite"/>
    </source>
</evidence>
<keyword evidence="3" id="KW-0804">Transcription</keyword>
<sequence>MSATAPATRDETAVRGFIETYSAMMADYGLPRMAARVMAAELAAEEDALTAADLAERLGASPAAISNALKYLTHIGFLIRESVPNSRRDLYRVAEQDWYTLSLLKSGRFKELADAAGNGVEAVGGPDTVAGKRLGDVHDFYRFIHDQMPILMERWTESRQDPPVSSPHVDDVTAH</sequence>
<comment type="caution">
    <text evidence="6">The sequence shown here is derived from an EMBL/GenBank/DDBJ whole genome shotgun (WGS) entry which is preliminary data.</text>
</comment>
<dbReference type="EMBL" id="VLLL01000006">
    <property type="protein sequence ID" value="TWJ12072.1"/>
    <property type="molecule type" value="Genomic_DNA"/>
</dbReference>
<evidence type="ECO:0000256" key="2">
    <source>
        <dbReference type="ARBA" id="ARBA00023125"/>
    </source>
</evidence>
<dbReference type="InterPro" id="IPR052362">
    <property type="entry name" value="HTH-GbsR_regulator"/>
</dbReference>
<dbReference type="InterPro" id="IPR000835">
    <property type="entry name" value="HTH_MarR-typ"/>
</dbReference>
<evidence type="ECO:0000313" key="7">
    <source>
        <dbReference type="Proteomes" id="UP000321617"/>
    </source>
</evidence>
<feature type="domain" description="HTH marR-type" evidence="5">
    <location>
        <begin position="28"/>
        <end position="88"/>
    </location>
</feature>
<evidence type="ECO:0000256" key="1">
    <source>
        <dbReference type="ARBA" id="ARBA00023015"/>
    </source>
</evidence>
<dbReference type="PANTHER" id="PTHR38465">
    <property type="entry name" value="HTH-TYPE TRANSCRIPTIONAL REGULATOR MJ1563-RELATED"/>
    <property type="match status" value="1"/>
</dbReference>
<dbReference type="SUPFAM" id="SSF46785">
    <property type="entry name" value="Winged helix' DNA-binding domain"/>
    <property type="match status" value="1"/>
</dbReference>
<dbReference type="Pfam" id="PF12802">
    <property type="entry name" value="MarR_2"/>
    <property type="match status" value="1"/>
</dbReference>
<keyword evidence="7" id="KW-1185">Reference proteome</keyword>
<name>A0A562V2L6_9ACTN</name>
<keyword evidence="2" id="KW-0238">DNA-binding</keyword>
<dbReference type="Gene3D" id="1.10.287.160">
    <property type="entry name" value="HR1 repeat"/>
    <property type="match status" value="1"/>
</dbReference>
<protein>
    <submittedName>
        <fullName evidence="6">MarR family protein</fullName>
    </submittedName>
</protein>
<keyword evidence="1" id="KW-0805">Transcription regulation</keyword>
<dbReference type="Gene3D" id="1.10.10.10">
    <property type="entry name" value="Winged helix-like DNA-binding domain superfamily/Winged helix DNA-binding domain"/>
    <property type="match status" value="1"/>
</dbReference>
<proteinExistence type="predicted"/>
<dbReference type="GO" id="GO:0003677">
    <property type="term" value="F:DNA binding"/>
    <property type="evidence" value="ECO:0007669"/>
    <property type="project" value="UniProtKB-KW"/>
</dbReference>
<dbReference type="AlphaFoldDB" id="A0A562V2L6"/>
<dbReference type="InterPro" id="IPR036388">
    <property type="entry name" value="WH-like_DNA-bd_sf"/>
</dbReference>
<evidence type="ECO:0000256" key="3">
    <source>
        <dbReference type="ARBA" id="ARBA00023163"/>
    </source>
</evidence>
<dbReference type="RefSeq" id="WP_147138892.1">
    <property type="nucleotide sequence ID" value="NZ_BAABIJ010000002.1"/>
</dbReference>
<feature type="region of interest" description="Disordered" evidence="4">
    <location>
        <begin position="155"/>
        <end position="175"/>
    </location>
</feature>
<dbReference type="Proteomes" id="UP000321617">
    <property type="component" value="Unassembled WGS sequence"/>
</dbReference>